<dbReference type="NCBIfam" id="TIGR01161">
    <property type="entry name" value="purK"/>
    <property type="match status" value="1"/>
</dbReference>
<comment type="similarity">
    <text evidence="5 6">Belongs to the PurK/PurT family.</text>
</comment>
<dbReference type="PANTHER" id="PTHR11609">
    <property type="entry name" value="PURINE BIOSYNTHESIS PROTEIN 6/7, PUR6/7"/>
    <property type="match status" value="1"/>
</dbReference>
<keyword evidence="2 5" id="KW-0547">Nucleotide-binding</keyword>
<keyword evidence="1 5" id="KW-0436">Ligase</keyword>
<dbReference type="Pfam" id="PF22660">
    <property type="entry name" value="RS_preATP-grasp-like"/>
    <property type="match status" value="1"/>
</dbReference>
<dbReference type="KEGG" id="tog:HNI00_14625"/>
<dbReference type="PANTHER" id="PTHR11609:SF5">
    <property type="entry name" value="PHOSPHORIBOSYLAMINOIMIDAZOLE CARBOXYLASE"/>
    <property type="match status" value="1"/>
</dbReference>
<dbReference type="PROSITE" id="PS50975">
    <property type="entry name" value="ATP_GRASP"/>
    <property type="match status" value="1"/>
</dbReference>
<feature type="binding site" evidence="5">
    <location>
        <begin position="172"/>
        <end position="175"/>
    </location>
    <ligand>
        <name>ATP</name>
        <dbReference type="ChEBI" id="CHEBI:30616"/>
    </ligand>
</feature>
<keyword evidence="4 5" id="KW-0067">ATP-binding</keyword>
<dbReference type="Pfam" id="PF17769">
    <property type="entry name" value="PurK_C"/>
    <property type="match status" value="1"/>
</dbReference>
<dbReference type="InterPro" id="IPR040686">
    <property type="entry name" value="PurK_C"/>
</dbReference>
<evidence type="ECO:0000256" key="6">
    <source>
        <dbReference type="RuleBase" id="RU361200"/>
    </source>
</evidence>
<dbReference type="AlphaFoldDB" id="A0AA96YA66"/>
<feature type="binding site" evidence="5">
    <location>
        <begin position="265"/>
        <end position="266"/>
    </location>
    <ligand>
        <name>ATP</name>
        <dbReference type="ChEBI" id="CHEBI:30616"/>
    </ligand>
</feature>
<evidence type="ECO:0000256" key="5">
    <source>
        <dbReference type="HAMAP-Rule" id="MF_01928"/>
    </source>
</evidence>
<dbReference type="Pfam" id="PF02222">
    <property type="entry name" value="ATP-grasp"/>
    <property type="match status" value="1"/>
</dbReference>
<dbReference type="InterPro" id="IPR003135">
    <property type="entry name" value="ATP-grasp_carboxylate-amine"/>
</dbReference>
<dbReference type="GO" id="GO:0004638">
    <property type="term" value="F:phosphoribosylaminoimidazole carboxylase activity"/>
    <property type="evidence" value="ECO:0007669"/>
    <property type="project" value="InterPro"/>
</dbReference>
<dbReference type="GO" id="GO:0006189">
    <property type="term" value="P:'de novo' IMP biosynthetic process"/>
    <property type="evidence" value="ECO:0007669"/>
    <property type="project" value="UniProtKB-UniRule"/>
</dbReference>
<dbReference type="Gene3D" id="3.30.1490.20">
    <property type="entry name" value="ATP-grasp fold, A domain"/>
    <property type="match status" value="1"/>
</dbReference>
<dbReference type="HAMAP" id="MF_01928">
    <property type="entry name" value="PurK"/>
    <property type="match status" value="1"/>
</dbReference>
<accession>A0AA96YA66</accession>
<evidence type="ECO:0000256" key="4">
    <source>
        <dbReference type="ARBA" id="ARBA00022840"/>
    </source>
</evidence>
<comment type="pathway">
    <text evidence="5 6">Purine metabolism; IMP biosynthesis via de novo pathway; 5-amino-1-(5-phospho-D-ribosyl)imidazole-4-carboxylate from 5-amino-1-(5-phospho-D-ribosyl)imidazole (N5-CAIR route): step 1/2.</text>
</comment>
<comment type="catalytic activity">
    <reaction evidence="5 6">
        <text>5-amino-1-(5-phospho-beta-D-ribosyl)imidazole + hydrogencarbonate + ATP = 5-carboxyamino-1-(5-phospho-D-ribosyl)imidazole + ADP + phosphate + 2 H(+)</text>
        <dbReference type="Rhea" id="RHEA:19317"/>
        <dbReference type="ChEBI" id="CHEBI:15378"/>
        <dbReference type="ChEBI" id="CHEBI:17544"/>
        <dbReference type="ChEBI" id="CHEBI:30616"/>
        <dbReference type="ChEBI" id="CHEBI:43474"/>
        <dbReference type="ChEBI" id="CHEBI:58730"/>
        <dbReference type="ChEBI" id="CHEBI:137981"/>
        <dbReference type="ChEBI" id="CHEBI:456216"/>
        <dbReference type="EC" id="6.3.4.18"/>
    </reaction>
</comment>
<gene>
    <name evidence="5 6" type="primary">purK</name>
    <name evidence="8" type="ORF">HNI00_14625</name>
</gene>
<dbReference type="InterPro" id="IPR054350">
    <property type="entry name" value="PurT/PurK_preATP-grasp"/>
</dbReference>
<dbReference type="EMBL" id="CP053540">
    <property type="protein sequence ID" value="WOB45814.1"/>
    <property type="molecule type" value="Genomic_DNA"/>
</dbReference>
<evidence type="ECO:0000256" key="1">
    <source>
        <dbReference type="ARBA" id="ARBA00022598"/>
    </source>
</evidence>
<dbReference type="SUPFAM" id="SSF51246">
    <property type="entry name" value="Rudiment single hybrid motif"/>
    <property type="match status" value="1"/>
</dbReference>
<dbReference type="GO" id="GO:0005524">
    <property type="term" value="F:ATP binding"/>
    <property type="evidence" value="ECO:0007669"/>
    <property type="project" value="UniProtKB-UniRule"/>
</dbReference>
<feature type="binding site" evidence="5">
    <location>
        <position position="180"/>
    </location>
    <ligand>
        <name>ATP</name>
        <dbReference type="ChEBI" id="CHEBI:30616"/>
    </ligand>
</feature>
<evidence type="ECO:0000256" key="2">
    <source>
        <dbReference type="ARBA" id="ARBA00022741"/>
    </source>
</evidence>
<evidence type="ECO:0000259" key="7">
    <source>
        <dbReference type="PROSITE" id="PS50975"/>
    </source>
</evidence>
<dbReference type="InterPro" id="IPR005875">
    <property type="entry name" value="PurK"/>
</dbReference>
<evidence type="ECO:0000256" key="3">
    <source>
        <dbReference type="ARBA" id="ARBA00022755"/>
    </source>
</evidence>
<comment type="function">
    <text evidence="5">Catalyzes the ATP-dependent conversion of 5-aminoimidazole ribonucleotide (AIR) and HCO(3)(-) to N5-carboxyaminoimidazole ribonucleotide (N5-CAIR).</text>
</comment>
<keyword evidence="3 5" id="KW-0658">Purine biosynthesis</keyword>
<feature type="domain" description="ATP-grasp" evidence="7">
    <location>
        <begin position="105"/>
        <end position="295"/>
    </location>
</feature>
<dbReference type="Gene3D" id="3.30.470.20">
    <property type="entry name" value="ATP-grasp fold, B domain"/>
    <property type="match status" value="1"/>
</dbReference>
<sequence length="385" mass="41754">MKRVGVIGGGQLAWMMGAAAKKLGLDLIVQTPNQDDPAVGVAEEVVLAQVEDASATAYLAQQCDVITFENEFVDLAGLGAIASQGVLFLPSLGAIAPILDKFDQRSFYQSIHVPTPRFQAITHASELDASFEFPVVLKARRHGYDGYGTFVCKTQAELEAVLRKPGQSWLVEAFVPFERELAVMAARGRFPQGSLHESHEIALYPVVESQQEQQVCRRVYALNEFSESVTEQVGAIARQILTALDYVGVLGIELFLTTDGRVLVNEIAPRVHNSGHYTLDACATSQFEQHLRAVAGLPLGSTALTCAGAVMVNLLGVETAKSDYAALRQRLATIPQAQVYWYGKSESRPGRKLGHVTVCLQPGQGRAEAEAIAHQVEAIWYGDSD</sequence>
<dbReference type="InterPro" id="IPR011761">
    <property type="entry name" value="ATP-grasp"/>
</dbReference>
<proteinExistence type="inferred from homology"/>
<dbReference type="NCBIfam" id="NF004679">
    <property type="entry name" value="PRK06019.1-5"/>
    <property type="match status" value="1"/>
</dbReference>
<evidence type="ECO:0000313" key="8">
    <source>
        <dbReference type="EMBL" id="WOB45814.1"/>
    </source>
</evidence>
<comment type="function">
    <text evidence="6">Catalyzes the ATP-dependent conversion of 5-aminoimidazole ribonucleotide (AIR) and HCO(3)- to N5-carboxyaminoimidazole ribonucleotide (N5-CAIR).</text>
</comment>
<name>A0AA96YA66_9CYAN</name>
<dbReference type="Gene3D" id="3.40.50.20">
    <property type="match status" value="1"/>
</dbReference>
<reference evidence="8" key="1">
    <citation type="submission" date="2020-05" db="EMBL/GenBank/DDBJ databases">
        <authorList>
            <person name="Zhu T."/>
            <person name="Keshari N."/>
            <person name="Lu X."/>
        </authorList>
    </citation>
    <scope>NUCLEOTIDE SEQUENCE</scope>
    <source>
        <strain evidence="8">NK1-22</strain>
    </source>
</reference>
<dbReference type="SUPFAM" id="SSF56059">
    <property type="entry name" value="Glutathione synthetase ATP-binding domain-like"/>
    <property type="match status" value="1"/>
</dbReference>
<dbReference type="EC" id="6.3.4.18" evidence="5 6"/>
<dbReference type="InterPro" id="IPR011054">
    <property type="entry name" value="Rudment_hybrid_motif"/>
</dbReference>
<dbReference type="GO" id="GO:0034028">
    <property type="term" value="F:5-(carboxyamino)imidazole ribonucleotide synthase activity"/>
    <property type="evidence" value="ECO:0007669"/>
    <property type="project" value="UniProtKB-UniRule"/>
</dbReference>
<dbReference type="SUPFAM" id="SSF52440">
    <property type="entry name" value="PreATP-grasp domain"/>
    <property type="match status" value="1"/>
</dbReference>
<dbReference type="GO" id="GO:0046872">
    <property type="term" value="F:metal ion binding"/>
    <property type="evidence" value="ECO:0007669"/>
    <property type="project" value="InterPro"/>
</dbReference>
<dbReference type="InterPro" id="IPR013815">
    <property type="entry name" value="ATP_grasp_subdomain_1"/>
</dbReference>
<feature type="binding site" evidence="5">
    <location>
        <position position="138"/>
    </location>
    <ligand>
        <name>ATP</name>
        <dbReference type="ChEBI" id="CHEBI:30616"/>
    </ligand>
</feature>
<dbReference type="InterPro" id="IPR016185">
    <property type="entry name" value="PreATP-grasp_dom_sf"/>
</dbReference>
<comment type="caution">
    <text evidence="5">Lacks conserved residue(s) required for the propagation of feature annotation.</text>
</comment>
<organism evidence="8">
    <name type="scientific">Thermoleptolyngbya oregonensis NK1-22</name>
    <dbReference type="NCBI Taxonomy" id="2547457"/>
    <lineage>
        <taxon>Bacteria</taxon>
        <taxon>Bacillati</taxon>
        <taxon>Cyanobacteriota</taxon>
        <taxon>Cyanophyceae</taxon>
        <taxon>Oculatellales</taxon>
        <taxon>Oculatellaceae</taxon>
        <taxon>Thermoleptolyngbya</taxon>
    </lineage>
</organism>
<comment type="subunit">
    <text evidence="5 6">Homodimer.</text>
</comment>
<feature type="binding site" evidence="5">
    <location>
        <position position="101"/>
    </location>
    <ligand>
        <name>ATP</name>
        <dbReference type="ChEBI" id="CHEBI:30616"/>
    </ligand>
</feature>
<protein>
    <recommendedName>
        <fullName evidence="5 6">N5-carboxyaminoimidazole ribonucleotide synthase</fullName>
        <shortName evidence="5 6">N5-CAIR synthase</shortName>
        <ecNumber evidence="5 6">6.3.4.18</ecNumber>
    </recommendedName>
    <alternativeName>
        <fullName evidence="5 6">5-(carboxyamino)imidazole ribonucleotide synthetase</fullName>
    </alternativeName>
</protein>